<dbReference type="Pfam" id="PF08817">
    <property type="entry name" value="YukD"/>
    <property type="match status" value="1"/>
</dbReference>
<feature type="transmembrane region" description="Helical" evidence="1">
    <location>
        <begin position="240"/>
        <end position="260"/>
    </location>
</feature>
<feature type="transmembrane region" description="Helical" evidence="1">
    <location>
        <begin position="156"/>
        <end position="176"/>
    </location>
</feature>
<feature type="transmembrane region" description="Helical" evidence="1">
    <location>
        <begin position="402"/>
        <end position="423"/>
    </location>
</feature>
<keyword evidence="1" id="KW-0472">Membrane</keyword>
<name>A0ABY2DXC0_9MICO</name>
<keyword evidence="1" id="KW-1133">Transmembrane helix</keyword>
<gene>
    <name evidence="3" type="ORF">EXU48_24190</name>
</gene>
<evidence type="ECO:0000259" key="2">
    <source>
        <dbReference type="Pfam" id="PF19053"/>
    </source>
</evidence>
<dbReference type="Gene3D" id="3.10.20.90">
    <property type="entry name" value="Phosphatidylinositol 3-kinase Catalytic Subunit, Chain A, domain 1"/>
    <property type="match status" value="1"/>
</dbReference>
<comment type="caution">
    <text evidence="3">The sequence shown here is derived from an EMBL/GenBank/DDBJ whole genome shotgun (WGS) entry which is preliminary data.</text>
</comment>
<dbReference type="InterPro" id="IPR024962">
    <property type="entry name" value="YukD-like"/>
</dbReference>
<evidence type="ECO:0000313" key="4">
    <source>
        <dbReference type="Proteomes" id="UP000504882"/>
    </source>
</evidence>
<dbReference type="RefSeq" id="WP_133110270.1">
    <property type="nucleotide sequence ID" value="NZ_SMNA01000022.1"/>
</dbReference>
<proteinExistence type="predicted"/>
<evidence type="ECO:0000313" key="3">
    <source>
        <dbReference type="EMBL" id="TDE88020.1"/>
    </source>
</evidence>
<feature type="transmembrane region" description="Helical" evidence="1">
    <location>
        <begin position="435"/>
        <end position="454"/>
    </location>
</feature>
<sequence>MTELSSAERALGQLLRVSVVAGDRRLDLAAPGGVPVAELVPGLARNLNLLDPATVFGGYRLVRQQGGALEGARSLQAQGVQDGDVLTLTSGADIDEHRVYDDLVEAVADVVESDDKPWTPKDAATTAVLAAVALLVTGAILLFGAGPATGTGTGTVFVPVTAALAATLLVVSALVVERVGGPPAAPVALVQVAAIYGGLAGFGALGASDPWGAGAAGAGGGALVVGLLGLIALRERREYSIIPIVVGAVIGVAGLVMWFFDTTPGTTFAVAVAVVGVAGIGVPWVALATTPLQIVSARDDAEILADPGEIDRAQVSREYARGHRFQVGLRIAVGVVMLIAVPVVVGTGLLGALLMAVAFGGMILSVRETYSRSDIVAVMTIAILGVVLTGVAAAILHPDWRTGLTVAVGVVAAAVVGLTLVSPRPRLWLGRLADGAELGALAALLPLAALASGLA</sequence>
<feature type="transmembrane region" description="Helical" evidence="1">
    <location>
        <begin position="213"/>
        <end position="233"/>
    </location>
</feature>
<reference evidence="3 4" key="1">
    <citation type="submission" date="2019-03" db="EMBL/GenBank/DDBJ databases">
        <title>Genomic features of bacteria from cold environments.</title>
        <authorList>
            <person name="Shen L."/>
        </authorList>
    </citation>
    <scope>NUCLEOTIDE SEQUENCE [LARGE SCALE GENOMIC DNA]</scope>
    <source>
        <strain evidence="4">T3246-1</strain>
    </source>
</reference>
<keyword evidence="4" id="KW-1185">Reference proteome</keyword>
<dbReference type="EMBL" id="SMNA01000022">
    <property type="protein sequence ID" value="TDE88020.1"/>
    <property type="molecule type" value="Genomic_DNA"/>
</dbReference>
<keyword evidence="1" id="KW-0812">Transmembrane</keyword>
<dbReference type="InterPro" id="IPR044049">
    <property type="entry name" value="EccD_transm"/>
</dbReference>
<feature type="transmembrane region" description="Helical" evidence="1">
    <location>
        <begin position="123"/>
        <end position="144"/>
    </location>
</feature>
<feature type="transmembrane region" description="Helical" evidence="1">
    <location>
        <begin position="188"/>
        <end position="207"/>
    </location>
</feature>
<feature type="domain" description="EccD-like transmembrane" evidence="2">
    <location>
        <begin position="126"/>
        <end position="454"/>
    </location>
</feature>
<feature type="transmembrane region" description="Helical" evidence="1">
    <location>
        <begin position="266"/>
        <end position="288"/>
    </location>
</feature>
<accession>A0ABY2DXC0</accession>
<organism evidence="3 4">
    <name type="scientific">Occultella glacieicola</name>
    <dbReference type="NCBI Taxonomy" id="2518684"/>
    <lineage>
        <taxon>Bacteria</taxon>
        <taxon>Bacillati</taxon>
        <taxon>Actinomycetota</taxon>
        <taxon>Actinomycetes</taxon>
        <taxon>Micrococcales</taxon>
        <taxon>Ruaniaceae</taxon>
        <taxon>Occultella</taxon>
    </lineage>
</organism>
<feature type="transmembrane region" description="Helical" evidence="1">
    <location>
        <begin position="327"/>
        <end position="343"/>
    </location>
</feature>
<protein>
    <submittedName>
        <fullName evidence="3">Type VII secretion integral membrane protein EccD</fullName>
    </submittedName>
</protein>
<feature type="transmembrane region" description="Helical" evidence="1">
    <location>
        <begin position="375"/>
        <end position="396"/>
    </location>
</feature>
<dbReference type="Pfam" id="PF19053">
    <property type="entry name" value="EccD"/>
    <property type="match status" value="1"/>
</dbReference>
<evidence type="ECO:0000256" key="1">
    <source>
        <dbReference type="SAM" id="Phobius"/>
    </source>
</evidence>
<dbReference type="Proteomes" id="UP000504882">
    <property type="component" value="Unassembled WGS sequence"/>
</dbReference>